<dbReference type="GO" id="GO:0010121">
    <property type="term" value="P:L-arginine catabolic process to proline via ornithine"/>
    <property type="evidence" value="ECO:0007669"/>
    <property type="project" value="TreeGrafter"/>
</dbReference>
<evidence type="ECO:0000256" key="4">
    <source>
        <dbReference type="RuleBase" id="RU003560"/>
    </source>
</evidence>
<dbReference type="GO" id="GO:0030170">
    <property type="term" value="F:pyridoxal phosphate binding"/>
    <property type="evidence" value="ECO:0007669"/>
    <property type="project" value="InterPro"/>
</dbReference>
<keyword evidence="5" id="KW-0808">Transferase</keyword>
<dbReference type="InParanoid" id="A0A0C3GI78"/>
<dbReference type="GO" id="GO:0005737">
    <property type="term" value="C:cytoplasm"/>
    <property type="evidence" value="ECO:0007669"/>
    <property type="project" value="TreeGrafter"/>
</dbReference>
<dbReference type="HOGENOM" id="CLU_016922_10_3_1"/>
<dbReference type="GO" id="GO:0055129">
    <property type="term" value="P:L-proline biosynthetic process"/>
    <property type="evidence" value="ECO:0007669"/>
    <property type="project" value="UniProtKB-UniPathway"/>
</dbReference>
<evidence type="ECO:0000256" key="5">
    <source>
        <dbReference type="RuleBase" id="RU365036"/>
    </source>
</evidence>
<keyword evidence="7" id="KW-1185">Reference proteome</keyword>
<dbReference type="InterPro" id="IPR015424">
    <property type="entry name" value="PyrdxlP-dep_Trfase"/>
</dbReference>
<organism evidence="6 7">
    <name type="scientific">Oidiodendron maius (strain Zn)</name>
    <dbReference type="NCBI Taxonomy" id="913774"/>
    <lineage>
        <taxon>Eukaryota</taxon>
        <taxon>Fungi</taxon>
        <taxon>Dikarya</taxon>
        <taxon>Ascomycota</taxon>
        <taxon>Pezizomycotina</taxon>
        <taxon>Leotiomycetes</taxon>
        <taxon>Leotiomycetes incertae sedis</taxon>
        <taxon>Myxotrichaceae</taxon>
        <taxon>Oidiodendron</taxon>
    </lineage>
</organism>
<dbReference type="Gene3D" id="3.90.1150.10">
    <property type="entry name" value="Aspartate Aminotransferase, domain 1"/>
    <property type="match status" value="1"/>
</dbReference>
<keyword evidence="3 4" id="KW-0663">Pyridoxal phosphate</keyword>
<reference evidence="6 7" key="1">
    <citation type="submission" date="2014-04" db="EMBL/GenBank/DDBJ databases">
        <authorList>
            <consortium name="DOE Joint Genome Institute"/>
            <person name="Kuo A."/>
            <person name="Martino E."/>
            <person name="Perotto S."/>
            <person name="Kohler A."/>
            <person name="Nagy L.G."/>
            <person name="Floudas D."/>
            <person name="Copeland A."/>
            <person name="Barry K.W."/>
            <person name="Cichocki N."/>
            <person name="Veneault-Fourrey C."/>
            <person name="LaButti K."/>
            <person name="Lindquist E.A."/>
            <person name="Lipzen A."/>
            <person name="Lundell T."/>
            <person name="Morin E."/>
            <person name="Murat C."/>
            <person name="Sun H."/>
            <person name="Tunlid A."/>
            <person name="Henrissat B."/>
            <person name="Grigoriev I.V."/>
            <person name="Hibbett D.S."/>
            <person name="Martin F."/>
            <person name="Nordberg H.P."/>
            <person name="Cantor M.N."/>
            <person name="Hua S.X."/>
        </authorList>
    </citation>
    <scope>NUCLEOTIDE SEQUENCE [LARGE SCALE GENOMIC DNA]</scope>
    <source>
        <strain evidence="6 7">Zn</strain>
    </source>
</reference>
<dbReference type="InterPro" id="IPR015421">
    <property type="entry name" value="PyrdxlP-dep_Trfase_major"/>
</dbReference>
<evidence type="ECO:0000256" key="3">
    <source>
        <dbReference type="ARBA" id="ARBA00022898"/>
    </source>
</evidence>
<dbReference type="UniPathway" id="UPA00098">
    <property type="reaction ID" value="UER00358"/>
</dbReference>
<dbReference type="Gene3D" id="3.40.640.10">
    <property type="entry name" value="Type I PLP-dependent aspartate aminotransferase-like (Major domain)"/>
    <property type="match status" value="1"/>
</dbReference>
<dbReference type="OrthoDB" id="3488610at2759"/>
<dbReference type="InterPro" id="IPR005814">
    <property type="entry name" value="Aminotrans_3"/>
</dbReference>
<dbReference type="PANTHER" id="PTHR11986:SF18">
    <property type="entry name" value="ORNITHINE AMINOTRANSFERASE, MITOCHONDRIAL"/>
    <property type="match status" value="1"/>
</dbReference>
<accession>A0A0C3GI78</accession>
<sequence>MAQACIDNAVEQSNGLHTTSVQQNTQALSPRVIDLMEKEAKYIVGGFTPLPVYIAWGQGSKLYDVDGKEYIDFISMFSAGSLGQCHPKLVEVITKTAQTVTLVNTSTRVASWPTFAEMMCSRFGYDKITAAVTGSEAADTAVKIARKWGQQVKGIPARELLILGVGDNYHGLTSGIWPIMNPDGERDAYGVFNEKLTNVHPTKRTLLRYGHIEDMEACLAEHHLNVAAIIMECIHGHLPTFEEDQQYARAVVLLCRKYNILFISDEVRMGAGKTGRFLCSEWLGDDIKPDMIAIGKCITGGAYPAAFVLGNNETMSLVGPYQCAGTFAHTPMAIACTIAALEIIDNEGLVARAADIQKSFLDFTHDWTQKFPFFEYITARGADLNITLKSDYHNSCVTPRRFAALSMHKGLITYPLEGRIRMSVAMTISDRDLQRGFEILQETADEIEQYDRIDGGIHETE</sequence>
<dbReference type="EMBL" id="KN832886">
    <property type="protein sequence ID" value="KIM95845.1"/>
    <property type="molecule type" value="Genomic_DNA"/>
</dbReference>
<proteinExistence type="inferred from homology"/>
<evidence type="ECO:0000256" key="1">
    <source>
        <dbReference type="ARBA" id="ARBA00001933"/>
    </source>
</evidence>
<keyword evidence="5" id="KW-0032">Aminotransferase</keyword>
<name>A0A0C3GI78_OIDMZ</name>
<dbReference type="EC" id="2.6.1.13" evidence="5"/>
<evidence type="ECO:0000256" key="2">
    <source>
        <dbReference type="ARBA" id="ARBA00008954"/>
    </source>
</evidence>
<gene>
    <name evidence="6" type="ORF">OIDMADRAFT_133349</name>
</gene>
<dbReference type="AlphaFoldDB" id="A0A0C3GI78"/>
<dbReference type="STRING" id="913774.A0A0C3GI78"/>
<dbReference type="GO" id="GO:0042802">
    <property type="term" value="F:identical protein binding"/>
    <property type="evidence" value="ECO:0007669"/>
    <property type="project" value="TreeGrafter"/>
</dbReference>
<dbReference type="SUPFAM" id="SSF53383">
    <property type="entry name" value="PLP-dependent transferases"/>
    <property type="match status" value="1"/>
</dbReference>
<dbReference type="PIRSF" id="PIRSF000521">
    <property type="entry name" value="Transaminase_4ab_Lys_Orn"/>
    <property type="match status" value="1"/>
</dbReference>
<protein>
    <recommendedName>
        <fullName evidence="5">Ornithine aminotransferase</fullName>
        <ecNumber evidence="5">2.6.1.13</ecNumber>
    </recommendedName>
</protein>
<comment type="cofactor">
    <cofactor evidence="1 5">
        <name>pyridoxal 5'-phosphate</name>
        <dbReference type="ChEBI" id="CHEBI:597326"/>
    </cofactor>
</comment>
<evidence type="ECO:0000313" key="7">
    <source>
        <dbReference type="Proteomes" id="UP000054321"/>
    </source>
</evidence>
<reference evidence="7" key="2">
    <citation type="submission" date="2015-01" db="EMBL/GenBank/DDBJ databases">
        <title>Evolutionary Origins and Diversification of the Mycorrhizal Mutualists.</title>
        <authorList>
            <consortium name="DOE Joint Genome Institute"/>
            <consortium name="Mycorrhizal Genomics Consortium"/>
            <person name="Kohler A."/>
            <person name="Kuo A."/>
            <person name="Nagy L.G."/>
            <person name="Floudas D."/>
            <person name="Copeland A."/>
            <person name="Barry K.W."/>
            <person name="Cichocki N."/>
            <person name="Veneault-Fourrey C."/>
            <person name="LaButti K."/>
            <person name="Lindquist E.A."/>
            <person name="Lipzen A."/>
            <person name="Lundell T."/>
            <person name="Morin E."/>
            <person name="Murat C."/>
            <person name="Riley R."/>
            <person name="Ohm R."/>
            <person name="Sun H."/>
            <person name="Tunlid A."/>
            <person name="Henrissat B."/>
            <person name="Grigoriev I.V."/>
            <person name="Hibbett D.S."/>
            <person name="Martin F."/>
        </authorList>
    </citation>
    <scope>NUCLEOTIDE SEQUENCE [LARGE SCALE GENOMIC DNA]</scope>
    <source>
        <strain evidence="7">Zn</strain>
    </source>
</reference>
<dbReference type="GO" id="GO:0004587">
    <property type="term" value="F:ornithine aminotransferase activity"/>
    <property type="evidence" value="ECO:0007669"/>
    <property type="project" value="UniProtKB-EC"/>
</dbReference>
<comment type="similarity">
    <text evidence="2 4">Belongs to the class-III pyridoxal-phosphate-dependent aminotransferase family.</text>
</comment>
<dbReference type="Pfam" id="PF00202">
    <property type="entry name" value="Aminotran_3"/>
    <property type="match status" value="1"/>
</dbReference>
<dbReference type="Proteomes" id="UP000054321">
    <property type="component" value="Unassembled WGS sequence"/>
</dbReference>
<dbReference type="PANTHER" id="PTHR11986">
    <property type="entry name" value="AMINOTRANSFERASE CLASS III"/>
    <property type="match status" value="1"/>
</dbReference>
<dbReference type="InterPro" id="IPR050103">
    <property type="entry name" value="Class-III_PLP-dep_AT"/>
</dbReference>
<dbReference type="GO" id="GO:0019544">
    <property type="term" value="P:L-arginine catabolic process to L-glutamate"/>
    <property type="evidence" value="ECO:0007669"/>
    <property type="project" value="TreeGrafter"/>
</dbReference>
<evidence type="ECO:0000313" key="6">
    <source>
        <dbReference type="EMBL" id="KIM95845.1"/>
    </source>
</evidence>
<dbReference type="InterPro" id="IPR015422">
    <property type="entry name" value="PyrdxlP-dep_Trfase_small"/>
</dbReference>
<comment type="catalytic activity">
    <reaction evidence="5">
        <text>a 2-oxocarboxylate + L-ornithine = L-glutamate 5-semialdehyde + an L-alpha-amino acid</text>
        <dbReference type="Rhea" id="RHEA:13877"/>
        <dbReference type="ChEBI" id="CHEBI:35179"/>
        <dbReference type="ChEBI" id="CHEBI:46911"/>
        <dbReference type="ChEBI" id="CHEBI:58066"/>
        <dbReference type="ChEBI" id="CHEBI:59869"/>
        <dbReference type="EC" id="2.6.1.13"/>
    </reaction>
</comment>
<comment type="pathway">
    <text evidence="5">Amino-acid biosynthesis; L-proline biosynthesis; L-glutamate 5-semialdehyde from L-ornithine: step 1/1.</text>
</comment>